<proteinExistence type="predicted"/>
<dbReference type="PROSITE" id="PS51677">
    <property type="entry name" value="NODB"/>
    <property type="match status" value="1"/>
</dbReference>
<dbReference type="PANTHER" id="PTHR10587:SF133">
    <property type="entry name" value="CHITIN DEACETYLASE 1-RELATED"/>
    <property type="match status" value="1"/>
</dbReference>
<dbReference type="Proteomes" id="UP000627838">
    <property type="component" value="Unassembled WGS sequence"/>
</dbReference>
<feature type="compositionally biased region" description="Pro residues" evidence="3">
    <location>
        <begin position="263"/>
        <end position="274"/>
    </location>
</feature>
<keyword evidence="4" id="KW-0732">Signal</keyword>
<keyword evidence="1" id="KW-0479">Metal-binding</keyword>
<sequence>MRKRNVAVVAAGVLLLAGCGGAERPRAEQAGRNAALRDGTSAPASRSPRPAPREIDCARVKCVALTFDDGPGPHTPELLDTLRAAGARATFFVQGLHVPEHPAVVRRMVREGHEIGNHTWNHPNLTTLSPGEIRSQIERTQRAVKDAAGVVPAMMRPPYRAIDAQVIDAVGMPVILWSVDPQDWRRDDVARNVKIGLRDSGRGDIVLYHDVHATTVRAMPKIVSGLQKQGFTLVTVSELFGDERLKAGEVYTEREIEPTPVRASPPPSGSPAGP</sequence>
<evidence type="ECO:0000259" key="5">
    <source>
        <dbReference type="PROSITE" id="PS51677"/>
    </source>
</evidence>
<evidence type="ECO:0000256" key="3">
    <source>
        <dbReference type="SAM" id="MobiDB-lite"/>
    </source>
</evidence>
<evidence type="ECO:0000313" key="7">
    <source>
        <dbReference type="Proteomes" id="UP000627838"/>
    </source>
</evidence>
<keyword evidence="7" id="KW-1185">Reference proteome</keyword>
<comment type="caution">
    <text evidence="6">The sequence shown here is derived from an EMBL/GenBank/DDBJ whole genome shotgun (WGS) entry which is preliminary data.</text>
</comment>
<dbReference type="EMBL" id="JADBDZ010000001">
    <property type="protein sequence ID" value="MBE1534250.1"/>
    <property type="molecule type" value="Genomic_DNA"/>
</dbReference>
<dbReference type="InterPro" id="IPR050248">
    <property type="entry name" value="Polysacc_deacetylase_ArnD"/>
</dbReference>
<evidence type="ECO:0000256" key="4">
    <source>
        <dbReference type="SAM" id="SignalP"/>
    </source>
</evidence>
<dbReference type="PANTHER" id="PTHR10587">
    <property type="entry name" value="GLYCOSYL TRANSFERASE-RELATED"/>
    <property type="match status" value="1"/>
</dbReference>
<evidence type="ECO:0000256" key="1">
    <source>
        <dbReference type="ARBA" id="ARBA00022723"/>
    </source>
</evidence>
<name>A0ABR9JUM1_9ACTN</name>
<dbReference type="RefSeq" id="WP_318784225.1">
    <property type="nucleotide sequence ID" value="NZ_JADBDZ010000001.1"/>
</dbReference>
<keyword evidence="2" id="KW-0378">Hydrolase</keyword>
<feature type="region of interest" description="Disordered" evidence="3">
    <location>
        <begin position="251"/>
        <end position="274"/>
    </location>
</feature>
<dbReference type="PROSITE" id="PS51257">
    <property type="entry name" value="PROKAR_LIPOPROTEIN"/>
    <property type="match status" value="1"/>
</dbReference>
<feature type="domain" description="NodB homology" evidence="5">
    <location>
        <begin position="61"/>
        <end position="234"/>
    </location>
</feature>
<feature type="region of interest" description="Disordered" evidence="3">
    <location>
        <begin position="26"/>
        <end position="53"/>
    </location>
</feature>
<reference evidence="6 7" key="1">
    <citation type="submission" date="2020-10" db="EMBL/GenBank/DDBJ databases">
        <title>Sequencing the genomes of 1000 actinobacteria strains.</title>
        <authorList>
            <person name="Klenk H.-P."/>
        </authorList>
    </citation>
    <scope>NUCLEOTIDE SEQUENCE [LARGE SCALE GENOMIC DNA]</scope>
    <source>
        <strain evidence="6 7">DSM 46744</strain>
    </source>
</reference>
<evidence type="ECO:0000313" key="6">
    <source>
        <dbReference type="EMBL" id="MBE1534250.1"/>
    </source>
</evidence>
<protein>
    <submittedName>
        <fullName evidence="6">Peptidoglycan/xylan/chitin deacetylase (PgdA/CDA1 family)</fullName>
    </submittedName>
</protein>
<gene>
    <name evidence="6" type="ORF">H4W34_004083</name>
</gene>
<accession>A0ABR9JUM1</accession>
<dbReference type="Gene3D" id="3.20.20.370">
    <property type="entry name" value="Glycoside hydrolase/deacetylase"/>
    <property type="match status" value="1"/>
</dbReference>
<dbReference type="SUPFAM" id="SSF88713">
    <property type="entry name" value="Glycoside hydrolase/deacetylase"/>
    <property type="match status" value="1"/>
</dbReference>
<dbReference type="InterPro" id="IPR002509">
    <property type="entry name" value="NODB_dom"/>
</dbReference>
<feature type="signal peptide" evidence="4">
    <location>
        <begin position="1"/>
        <end position="22"/>
    </location>
</feature>
<evidence type="ECO:0000256" key="2">
    <source>
        <dbReference type="ARBA" id="ARBA00022801"/>
    </source>
</evidence>
<organism evidence="6 7">
    <name type="scientific">Actinomadura algeriensis</name>
    <dbReference type="NCBI Taxonomy" id="1679523"/>
    <lineage>
        <taxon>Bacteria</taxon>
        <taxon>Bacillati</taxon>
        <taxon>Actinomycetota</taxon>
        <taxon>Actinomycetes</taxon>
        <taxon>Streptosporangiales</taxon>
        <taxon>Thermomonosporaceae</taxon>
        <taxon>Actinomadura</taxon>
    </lineage>
</organism>
<feature type="chain" id="PRO_5046776258" evidence="4">
    <location>
        <begin position="23"/>
        <end position="274"/>
    </location>
</feature>
<dbReference type="InterPro" id="IPR011330">
    <property type="entry name" value="Glyco_hydro/deAcase_b/a-brl"/>
</dbReference>
<dbReference type="Pfam" id="PF01522">
    <property type="entry name" value="Polysacc_deac_1"/>
    <property type="match status" value="1"/>
</dbReference>